<evidence type="ECO:0000313" key="6">
    <source>
        <dbReference type="EMBL" id="ALS36480.1"/>
    </source>
</evidence>
<dbReference type="InterPro" id="IPR018485">
    <property type="entry name" value="FGGY_C"/>
</dbReference>
<reference evidence="7" key="1">
    <citation type="submission" date="2015-12" db="EMBL/GenBank/DDBJ databases">
        <authorList>
            <person name="Lauer A."/>
            <person name="Humrighouse B."/>
            <person name="Loparev V."/>
            <person name="Shewmaker P.L."/>
            <person name="Whitney A.M."/>
            <person name="McLaughlin R.W."/>
        </authorList>
    </citation>
    <scope>NUCLEOTIDE SEQUENCE [LARGE SCALE GENOMIC DNA]</scope>
    <source>
        <strain evidence="7">LMG 26678</strain>
    </source>
</reference>
<dbReference type="EMBL" id="CP013655">
    <property type="protein sequence ID" value="ALS36480.1"/>
    <property type="molecule type" value="Genomic_DNA"/>
</dbReference>
<name>A0A0U2X8S2_9ENTE</name>
<dbReference type="Gene3D" id="3.30.420.40">
    <property type="match status" value="2"/>
</dbReference>
<dbReference type="InterPro" id="IPR050406">
    <property type="entry name" value="FGGY_Carb_Kinase"/>
</dbReference>
<organism evidence="6 7">
    <name type="scientific">Enterococcus rotai</name>
    <dbReference type="NCBI Taxonomy" id="118060"/>
    <lineage>
        <taxon>Bacteria</taxon>
        <taxon>Bacillati</taxon>
        <taxon>Bacillota</taxon>
        <taxon>Bacilli</taxon>
        <taxon>Lactobacillales</taxon>
        <taxon>Enterococcaceae</taxon>
        <taxon>Enterococcus</taxon>
    </lineage>
</organism>
<evidence type="ECO:0000259" key="4">
    <source>
        <dbReference type="Pfam" id="PF00370"/>
    </source>
</evidence>
<evidence type="ECO:0000256" key="3">
    <source>
        <dbReference type="ARBA" id="ARBA00022777"/>
    </source>
</evidence>
<comment type="similarity">
    <text evidence="1">Belongs to the FGGY kinase family.</text>
</comment>
<dbReference type="InterPro" id="IPR000577">
    <property type="entry name" value="Carb_kinase_FGGY"/>
</dbReference>
<dbReference type="AlphaFoldDB" id="A0A0U2X8S2"/>
<dbReference type="SUPFAM" id="SSF53067">
    <property type="entry name" value="Actin-like ATPase domain"/>
    <property type="match status" value="2"/>
</dbReference>
<evidence type="ECO:0000313" key="7">
    <source>
        <dbReference type="Proteomes" id="UP000067523"/>
    </source>
</evidence>
<keyword evidence="7" id="KW-1185">Reference proteome</keyword>
<keyword evidence="2" id="KW-0808">Transferase</keyword>
<dbReference type="CDD" id="cd07770">
    <property type="entry name" value="ASKHA_NBD_FGGY_GntK"/>
    <property type="match status" value="1"/>
</dbReference>
<feature type="domain" description="Carbohydrate kinase FGGY C-terminal" evidence="5">
    <location>
        <begin position="252"/>
        <end position="410"/>
    </location>
</feature>
<dbReference type="PIRSF" id="PIRSF000538">
    <property type="entry name" value="GlpK"/>
    <property type="match status" value="1"/>
</dbReference>
<feature type="domain" description="Carbohydrate kinase FGGY N-terminal" evidence="4">
    <location>
        <begin position="6"/>
        <end position="239"/>
    </location>
</feature>
<proteinExistence type="inferred from homology"/>
<sequence>MNDGLLAIDIGTTAIKIGIIKQHKLLYQKAYGIKTYNDSDGSNYQRSGEIINIIYLAIKEISPKFLQQIRKISFSVAMHSLMPVTDQLTLHEKIFIWSDSQAEPTIEAFKTSTLAQKFYLKTGTPIHFMSPFAKLLHFRQQGLYSSTTKWYGLKELVMQIFTGNYLIDYATASATGLLNLSELNWDKEILNYLGVHENQLGGLADTTTSLPILKDVAENLKLSEETEVVIGASDGCLAAYAGYMATGIPNSLTIGTSAAVRKITSEKLFDVNKQNFCYYLNENYYVIGAPSNNGGCVLEWASKTLTDDSKAFYENLTTKLQTSPIGAKGLRFFPYINGERAPFWASNKRAIFKDFSITHTQADVSRAVVEGVLMNLKILKEMVGEVGELSLSGGFFKTDILCEMTANIIDAKCWLSSLNEPIFGLYYLIYGSEQERKASITEINSDKKQQSEYNRLFEHYFD</sequence>
<evidence type="ECO:0000259" key="5">
    <source>
        <dbReference type="Pfam" id="PF02782"/>
    </source>
</evidence>
<dbReference type="InterPro" id="IPR018484">
    <property type="entry name" value="FGGY_N"/>
</dbReference>
<dbReference type="GO" id="GO:0005975">
    <property type="term" value="P:carbohydrate metabolic process"/>
    <property type="evidence" value="ECO:0007669"/>
    <property type="project" value="InterPro"/>
</dbReference>
<keyword evidence="3 6" id="KW-0418">Kinase</keyword>
<protein>
    <submittedName>
        <fullName evidence="6">Gluconokinase</fullName>
    </submittedName>
</protein>
<dbReference type="PANTHER" id="PTHR43095:SF2">
    <property type="entry name" value="GLUCONOKINASE"/>
    <property type="match status" value="1"/>
</dbReference>
<evidence type="ECO:0000256" key="2">
    <source>
        <dbReference type="ARBA" id="ARBA00022679"/>
    </source>
</evidence>
<dbReference type="Proteomes" id="UP000067523">
    <property type="component" value="Chromosome"/>
</dbReference>
<dbReference type="Pfam" id="PF00370">
    <property type="entry name" value="FGGY_N"/>
    <property type="match status" value="1"/>
</dbReference>
<evidence type="ECO:0000256" key="1">
    <source>
        <dbReference type="ARBA" id="ARBA00009156"/>
    </source>
</evidence>
<dbReference type="InterPro" id="IPR043129">
    <property type="entry name" value="ATPase_NBD"/>
</dbReference>
<dbReference type="Pfam" id="PF02782">
    <property type="entry name" value="FGGY_C"/>
    <property type="match status" value="1"/>
</dbReference>
<dbReference type="STRING" id="118060.ATZ35_04685"/>
<dbReference type="GO" id="GO:0016301">
    <property type="term" value="F:kinase activity"/>
    <property type="evidence" value="ECO:0007669"/>
    <property type="project" value="UniProtKB-KW"/>
</dbReference>
<gene>
    <name evidence="6" type="ORF">ATZ35_04685</name>
</gene>
<accession>A0A0U2X8S2</accession>
<dbReference type="PANTHER" id="PTHR43095">
    <property type="entry name" value="SUGAR KINASE"/>
    <property type="match status" value="1"/>
</dbReference>
<dbReference type="KEGG" id="erx:ATZ35_04685"/>
<dbReference type="RefSeq" id="WP_208929722.1">
    <property type="nucleotide sequence ID" value="NZ_CP013655.1"/>
</dbReference>